<proteinExistence type="predicted"/>
<sequence length="548" mass="59352">MRAPTRCCPGSSRSTRACRAVADSGSARHLLHLPLPLHRRCPLLHRPPDSPVVHQFSRSIHIYVRHWETVCMAVLEDTFTESLTAIRSAACALPTAATAVRAVDDDRLLDAQRILAEARRALDASASVIAGEIAHRSRRELGYDGLAQRLGFRTAESLLQHTAGSTTRDASTLVAVGTLVHEANSVLCSDVQIDDLPDPWLLAVGSAVVSGSLSVDAAGAIRTGLGVPSALVTSELLTVAVQALLAEAPALHADELLTRARRLRDDLDGDGVARREQQLRDERSIRRVRRANGLSRYIVDPDLEAAAFWDDLYDRVTAPRRGNVSFLGAEDRAWADAASGGARGDGRTVDQYVHDTFTDLLRLACDGDTPAGRRIVGSRSPSVRVLVTARALETGVGAGHLEGIASPVSLATVERLACAHGAVAISFDSAGNALDVGREQRLYTARQRVALAARDGGCRFHGCDRPPSWCEAHHIDHWHRDHGQTDLERGVLLCRHHHMLVHNNGWEIAHDEAGYWLIPPASVDPEQTPRPMPSKSAALRDLYASRLA</sequence>
<dbReference type="Pfam" id="PF02720">
    <property type="entry name" value="DUF222"/>
    <property type="match status" value="1"/>
</dbReference>
<protein>
    <submittedName>
        <fullName evidence="2">DUF222 domain-containing protein</fullName>
    </submittedName>
</protein>
<reference evidence="2 3" key="1">
    <citation type="submission" date="2019-08" db="EMBL/GenBank/DDBJ databases">
        <title>Bacterial whole genome sequence for Glaciihabitans sp. CHu50b-6-2.</title>
        <authorList>
            <person name="Jin L."/>
        </authorList>
    </citation>
    <scope>NUCLEOTIDE SEQUENCE [LARGE SCALE GENOMIC DNA]</scope>
    <source>
        <strain evidence="2 3">CHu50b-6-2</strain>
    </source>
</reference>
<dbReference type="InterPro" id="IPR003870">
    <property type="entry name" value="DUF222"/>
</dbReference>
<comment type="caution">
    <text evidence="2">The sequence shown here is derived from an EMBL/GenBank/DDBJ whole genome shotgun (WGS) entry which is preliminary data.</text>
</comment>
<accession>A0A5C8UPC2</accession>
<dbReference type="Proteomes" id="UP000321379">
    <property type="component" value="Unassembled WGS sequence"/>
</dbReference>
<dbReference type="InterPro" id="IPR003615">
    <property type="entry name" value="HNH_nuc"/>
</dbReference>
<organism evidence="2 3">
    <name type="scientific">Lacisediminihabitans profunda</name>
    <dbReference type="NCBI Taxonomy" id="2594790"/>
    <lineage>
        <taxon>Bacteria</taxon>
        <taxon>Bacillati</taxon>
        <taxon>Actinomycetota</taxon>
        <taxon>Actinomycetes</taxon>
        <taxon>Micrococcales</taxon>
        <taxon>Microbacteriaceae</taxon>
        <taxon>Lacisediminihabitans</taxon>
    </lineage>
</organism>
<dbReference type="CDD" id="cd00085">
    <property type="entry name" value="HNHc"/>
    <property type="match status" value="1"/>
</dbReference>
<dbReference type="EMBL" id="VRMG01000009">
    <property type="protein sequence ID" value="TXN29346.1"/>
    <property type="molecule type" value="Genomic_DNA"/>
</dbReference>
<feature type="domain" description="HNH nuclease" evidence="1">
    <location>
        <begin position="446"/>
        <end position="499"/>
    </location>
</feature>
<gene>
    <name evidence="2" type="ORF">FVP33_14325</name>
</gene>
<keyword evidence="3" id="KW-1185">Reference proteome</keyword>
<dbReference type="AlphaFoldDB" id="A0A5C8UPC2"/>
<name>A0A5C8UPC2_9MICO</name>
<evidence type="ECO:0000313" key="2">
    <source>
        <dbReference type="EMBL" id="TXN29346.1"/>
    </source>
</evidence>
<evidence type="ECO:0000259" key="1">
    <source>
        <dbReference type="SMART" id="SM00507"/>
    </source>
</evidence>
<dbReference type="SMART" id="SM00507">
    <property type="entry name" value="HNHc"/>
    <property type="match status" value="1"/>
</dbReference>
<evidence type="ECO:0000313" key="3">
    <source>
        <dbReference type="Proteomes" id="UP000321379"/>
    </source>
</evidence>